<dbReference type="InterPro" id="IPR037045">
    <property type="entry name" value="S8pro/Inhibitor_I9_sf"/>
</dbReference>
<dbReference type="PROSITE" id="PS51892">
    <property type="entry name" value="SUBTILASE"/>
    <property type="match status" value="2"/>
</dbReference>
<evidence type="ECO:0000313" key="16">
    <source>
        <dbReference type="Proteomes" id="UP000436088"/>
    </source>
</evidence>
<dbReference type="FunFam" id="3.50.30.30:FF:000005">
    <property type="entry name" value="subtilisin-like protease SBT1.5"/>
    <property type="match status" value="1"/>
</dbReference>
<comment type="subcellular location">
    <subcellularLocation>
        <location evidence="1">Secreted</location>
    </subcellularLocation>
</comment>
<gene>
    <name evidence="15" type="ORF">F3Y22_tig00110777pilonHSYRG00063</name>
</gene>
<dbReference type="InterPro" id="IPR015500">
    <property type="entry name" value="Peptidase_S8_subtilisin-rel"/>
</dbReference>
<feature type="domain" description="Subtilisin-like protease fibronectin type-III" evidence="14">
    <location>
        <begin position="1143"/>
        <end position="1222"/>
    </location>
</feature>
<evidence type="ECO:0000259" key="13">
    <source>
        <dbReference type="Pfam" id="PF05922"/>
    </source>
</evidence>
<evidence type="ECO:0000256" key="6">
    <source>
        <dbReference type="ARBA" id="ARBA00022801"/>
    </source>
</evidence>
<dbReference type="CDD" id="cd02120">
    <property type="entry name" value="PA_subtilisin_like"/>
    <property type="match status" value="2"/>
</dbReference>
<dbReference type="InterPro" id="IPR045051">
    <property type="entry name" value="SBT"/>
</dbReference>
<dbReference type="GO" id="GO:0004252">
    <property type="term" value="F:serine-type endopeptidase activity"/>
    <property type="evidence" value="ECO:0007669"/>
    <property type="project" value="UniProtKB-UniRule"/>
</dbReference>
<evidence type="ECO:0000256" key="9">
    <source>
        <dbReference type="PIRSR" id="PIRSR615500-1"/>
    </source>
</evidence>
<feature type="active site" description="Charge relay system" evidence="9 10">
    <location>
        <position position="540"/>
    </location>
</feature>
<dbReference type="Pfam" id="PF17766">
    <property type="entry name" value="fn3_6"/>
    <property type="match status" value="2"/>
</dbReference>
<dbReference type="Pfam" id="PF00082">
    <property type="entry name" value="Peptidase_S8"/>
    <property type="match status" value="2"/>
</dbReference>
<name>A0A6A2ZUP3_HIBSY</name>
<dbReference type="SUPFAM" id="SSF52025">
    <property type="entry name" value="PA domain"/>
    <property type="match status" value="1"/>
</dbReference>
<evidence type="ECO:0000256" key="5">
    <source>
        <dbReference type="ARBA" id="ARBA00022729"/>
    </source>
</evidence>
<comment type="similarity">
    <text evidence="2 10">Belongs to the peptidase S8 family.</text>
</comment>
<evidence type="ECO:0000256" key="10">
    <source>
        <dbReference type="PROSITE-ProRule" id="PRU01240"/>
    </source>
</evidence>
<dbReference type="AlphaFoldDB" id="A0A6A2ZUP3"/>
<dbReference type="InterPro" id="IPR010259">
    <property type="entry name" value="S8pro/Inhibitor_I9"/>
</dbReference>
<evidence type="ECO:0000259" key="12">
    <source>
        <dbReference type="Pfam" id="PF02225"/>
    </source>
</evidence>
<dbReference type="InterPro" id="IPR000209">
    <property type="entry name" value="Peptidase_S8/S53_dom"/>
</dbReference>
<dbReference type="CDD" id="cd04852">
    <property type="entry name" value="Peptidases_S8_3"/>
    <property type="match status" value="1"/>
</dbReference>
<comment type="caution">
    <text evidence="10">Lacks conserved residue(s) required for the propagation of feature annotation.</text>
</comment>
<dbReference type="Pfam" id="PF02225">
    <property type="entry name" value="PA"/>
    <property type="match status" value="1"/>
</dbReference>
<dbReference type="InterPro" id="IPR003137">
    <property type="entry name" value="PA_domain"/>
</dbReference>
<dbReference type="PRINTS" id="PR00723">
    <property type="entry name" value="SUBTILISIN"/>
</dbReference>
<sequence>MKTSAKQLQIMDAICLFTLVFMFIVILTVADEVGILAMSKENGKSSLSTYIVHLRKPEGVFAQAMDLDDWYKSFLPDTVTDQPTRMIHSYRNVVTGFSAKLTTEEAEAMRRKHGIISVRTEKVYFLQTTHSPDFLGLQQNLGFWNQSNYGKGVIIGVLDTGVTPGHPSFSDEGMPPPPARWKGKCEFEGGCNNKLIGARSFVEGEIGNPADEDGHGTHTSSTAGGNLVNGANVFGNANGTAAGMAPLAHLAMYKVCGADCSESAILAAMDAAVEDGVDVLSLSLGGGSVPFYMDSIAVGAFTAIQKGIFVSCSAGNDGPSYGSLSNEAPWILTVGASTIDRTIAAVAKLGNDLTFDGESLYQPKGFPSTLLPLVYSGANSKAASAFCAPGSLKDVDVKGKVVLCERGGDVGRIDKGQEVKNNGGAAMILMNDELNGFSTIADPHVLPATHVSYQAGLSIQEYINSTTNPTATIMFKGTVLGKLSAPEVTSFSSRGPNMQSSGILKPDIIGPGVSILAAWPVSVENKTNTNSTFNMISGTSMSCPHLSGISALLKGSHPEWSPAAVKSAIMTTANLVNLGGNPIVDQRNITADIFATGSGHVNPSKANDPGLIYDIQPDDYIPYLCGLNYTDDEVGTIVQRSVNCSNESKIAEAELNYPSFSITLSASSQTYTRTVTNVGPASSTYTYQVLAPTGVDVSVRPEKIGFTAVNQKQTYSVTFSKQNNTNGLLFSQGLIKWISVQHETDSGGVQAMRTKKGFISARPQRKPRTQTTHTPRFLGLQQELGIWKESNFGEGVIIGVLDGGVLLDHPSFSDEGKSPPPAKWKGRRQFTACTAVGMAPLAHLAIYKVCFREDCAESYILAALDAAIEEGVDVLSISLGEETVPFFQDSIAVGGFADMKKGIFVSCSAGNSDPSDTTLSNEDPWLLTVGASTIDRKVVATAKFGNGEEFDGESDFQPNDFPSSSYHLVAEGQEVKMAGGAAMTLVNQQADAFSLSADVHILPATHVSYAAGLKIKAYINSSAAPTETILFRGTVLGDPTSPSVSSFSSRGPSLTSPGILKPDIIGPGVNILAAWPFLLDNNMNSKSTFNFMSRTSMSCPDHPSKPIVDETLEPADIFATDEVGIIAHRSVKCSEKPSIQEGDLNYPSFSVKLGPSQAYMRTVTNVRVANSSYEVKVIAPKGVDVIVEPTKLYFSELNQKATYSITFTPVVSTYKTGEYAQGYQMGFC</sequence>
<dbReference type="InterPro" id="IPR034197">
    <property type="entry name" value="Peptidases_S8_3"/>
</dbReference>
<dbReference type="Gene3D" id="2.60.40.2310">
    <property type="match status" value="2"/>
</dbReference>
<dbReference type="Gene3D" id="3.30.70.80">
    <property type="entry name" value="Peptidase S8 propeptide/proteinase inhibitor I9"/>
    <property type="match status" value="1"/>
</dbReference>
<dbReference type="InterPro" id="IPR046450">
    <property type="entry name" value="PA_dom_sf"/>
</dbReference>
<dbReference type="FunFam" id="3.40.50.200:FF:000006">
    <property type="entry name" value="Subtilisin-like protease SBT1.5"/>
    <property type="match status" value="1"/>
</dbReference>
<accession>A0A6A2ZUP3</accession>
<keyword evidence="8" id="KW-0325">Glycoprotein</keyword>
<keyword evidence="5" id="KW-0732">Signal</keyword>
<protein>
    <submittedName>
        <fullName evidence="15">Subtilisin-like protease SDD1</fullName>
    </submittedName>
</protein>
<evidence type="ECO:0000256" key="3">
    <source>
        <dbReference type="ARBA" id="ARBA00022525"/>
    </source>
</evidence>
<feature type="active site" description="Charge relay system" evidence="9 10">
    <location>
        <position position="215"/>
    </location>
</feature>
<evidence type="ECO:0000259" key="14">
    <source>
        <dbReference type="Pfam" id="PF17766"/>
    </source>
</evidence>
<keyword evidence="7 10" id="KW-0720">Serine protease</keyword>
<dbReference type="EMBL" id="VEPZ02001107">
    <property type="protein sequence ID" value="KAE8694595.1"/>
    <property type="molecule type" value="Genomic_DNA"/>
</dbReference>
<feature type="domain" description="Peptidase S8/S53" evidence="11">
    <location>
        <begin position="150"/>
        <end position="576"/>
    </location>
</feature>
<feature type="domain" description="PA" evidence="12">
    <location>
        <begin position="372"/>
        <end position="459"/>
    </location>
</feature>
<dbReference type="InterPro" id="IPR041469">
    <property type="entry name" value="Subtilisin-like_FN3"/>
</dbReference>
<keyword evidence="16" id="KW-1185">Reference proteome</keyword>
<evidence type="ECO:0000256" key="4">
    <source>
        <dbReference type="ARBA" id="ARBA00022670"/>
    </source>
</evidence>
<feature type="domain" description="Peptidase S8/S53" evidence="11">
    <location>
        <begin position="833"/>
        <end position="1100"/>
    </location>
</feature>
<keyword evidence="3" id="KW-0964">Secreted</keyword>
<dbReference type="Gene3D" id="3.50.30.30">
    <property type="match status" value="2"/>
</dbReference>
<dbReference type="InterPro" id="IPR023827">
    <property type="entry name" value="Peptidase_S8_Asp-AS"/>
</dbReference>
<dbReference type="GO" id="GO:0005576">
    <property type="term" value="C:extracellular region"/>
    <property type="evidence" value="ECO:0007669"/>
    <property type="project" value="UniProtKB-SubCell"/>
</dbReference>
<dbReference type="SUPFAM" id="SSF52743">
    <property type="entry name" value="Subtilisin-like"/>
    <property type="match status" value="2"/>
</dbReference>
<evidence type="ECO:0000313" key="15">
    <source>
        <dbReference type="EMBL" id="KAE8694595.1"/>
    </source>
</evidence>
<evidence type="ECO:0000256" key="1">
    <source>
        <dbReference type="ARBA" id="ARBA00004613"/>
    </source>
</evidence>
<dbReference type="Proteomes" id="UP000436088">
    <property type="component" value="Unassembled WGS sequence"/>
</dbReference>
<feature type="active site" description="Charge relay system" evidence="9 10">
    <location>
        <position position="159"/>
    </location>
</feature>
<proteinExistence type="inferred from homology"/>
<feature type="domain" description="Subtilisin-like protease fibronectin type-III" evidence="14">
    <location>
        <begin position="654"/>
        <end position="743"/>
    </location>
</feature>
<dbReference type="InterPro" id="IPR036852">
    <property type="entry name" value="Peptidase_S8/S53_dom_sf"/>
</dbReference>
<dbReference type="PROSITE" id="PS00136">
    <property type="entry name" value="SUBTILASE_ASP"/>
    <property type="match status" value="1"/>
</dbReference>
<dbReference type="Gene3D" id="3.40.50.200">
    <property type="entry name" value="Peptidase S8/S53 domain"/>
    <property type="match status" value="2"/>
</dbReference>
<dbReference type="GO" id="GO:0006508">
    <property type="term" value="P:proteolysis"/>
    <property type="evidence" value="ECO:0007669"/>
    <property type="project" value="UniProtKB-KW"/>
</dbReference>
<reference evidence="15" key="1">
    <citation type="submission" date="2019-09" db="EMBL/GenBank/DDBJ databases">
        <title>Draft genome information of white flower Hibiscus syriacus.</title>
        <authorList>
            <person name="Kim Y.-M."/>
        </authorList>
    </citation>
    <scope>NUCLEOTIDE SEQUENCE [LARGE SCALE GENOMIC DNA]</scope>
    <source>
        <strain evidence="15">YM2019G1</strain>
    </source>
</reference>
<comment type="caution">
    <text evidence="15">The sequence shown here is derived from an EMBL/GenBank/DDBJ whole genome shotgun (WGS) entry which is preliminary data.</text>
</comment>
<keyword evidence="6 10" id="KW-0378">Hydrolase</keyword>
<evidence type="ECO:0000256" key="7">
    <source>
        <dbReference type="ARBA" id="ARBA00022825"/>
    </source>
</evidence>
<feature type="domain" description="Inhibitor I9" evidence="13">
    <location>
        <begin position="49"/>
        <end position="126"/>
    </location>
</feature>
<evidence type="ECO:0000256" key="8">
    <source>
        <dbReference type="ARBA" id="ARBA00023180"/>
    </source>
</evidence>
<keyword evidence="4 10" id="KW-0645">Protease</keyword>
<dbReference type="PANTHER" id="PTHR10795">
    <property type="entry name" value="PROPROTEIN CONVERTASE SUBTILISIN/KEXIN"/>
    <property type="match status" value="1"/>
</dbReference>
<dbReference type="Pfam" id="PF05922">
    <property type="entry name" value="Inhibitor_I9"/>
    <property type="match status" value="1"/>
</dbReference>
<evidence type="ECO:0000259" key="11">
    <source>
        <dbReference type="Pfam" id="PF00082"/>
    </source>
</evidence>
<evidence type="ECO:0000256" key="2">
    <source>
        <dbReference type="ARBA" id="ARBA00011073"/>
    </source>
</evidence>
<organism evidence="15 16">
    <name type="scientific">Hibiscus syriacus</name>
    <name type="common">Rose of Sharon</name>
    <dbReference type="NCBI Taxonomy" id="106335"/>
    <lineage>
        <taxon>Eukaryota</taxon>
        <taxon>Viridiplantae</taxon>
        <taxon>Streptophyta</taxon>
        <taxon>Embryophyta</taxon>
        <taxon>Tracheophyta</taxon>
        <taxon>Spermatophyta</taxon>
        <taxon>Magnoliopsida</taxon>
        <taxon>eudicotyledons</taxon>
        <taxon>Gunneridae</taxon>
        <taxon>Pentapetalae</taxon>
        <taxon>rosids</taxon>
        <taxon>malvids</taxon>
        <taxon>Malvales</taxon>
        <taxon>Malvaceae</taxon>
        <taxon>Malvoideae</taxon>
        <taxon>Hibiscus</taxon>
    </lineage>
</organism>